<sequence length="234" mass="25338">MLTLTQVKSKSTARLSGLHPVILAASAALIERCYARGIPIVITQGLRTIAEQDALYAQGRTKPGSIVTNAKGGYSYHNYGLAVDFALLLPNGSSVSWDMKLDGNGNNIADWLEVAEEGKRLGFEWGGDWTSFKDYPHLQMTFGLTLAQLRAGIQPSDSAVEAAYRIITPKQEPKEQTMEEKTLATVKVNGIKIADGLLDKGVTYVPVRVLVEALGAKVTGYDALTKTVEITCNH</sequence>
<dbReference type="CDD" id="cd14845">
    <property type="entry name" value="L-Ala-D-Glu_peptidase_like"/>
    <property type="match status" value="1"/>
</dbReference>
<accession>A0A850ELI8</accession>
<dbReference type="InterPro" id="IPR012854">
    <property type="entry name" value="Cu_amine_oxidase-like_N"/>
</dbReference>
<evidence type="ECO:0000313" key="4">
    <source>
        <dbReference type="Proteomes" id="UP000564806"/>
    </source>
</evidence>
<protein>
    <submittedName>
        <fullName evidence="3">M15 family metallopeptidase</fullName>
    </submittedName>
</protein>
<reference evidence="3" key="1">
    <citation type="submission" date="2020-06" db="EMBL/GenBank/DDBJ databases">
        <title>Paenibacillus sp. nov., isolated from soil.</title>
        <authorList>
            <person name="Seo Y.L."/>
        </authorList>
    </citation>
    <scope>NUCLEOTIDE SEQUENCE [LARGE SCALE GENOMIC DNA]</scope>
    <source>
        <strain evidence="3">JW14</strain>
    </source>
</reference>
<dbReference type="Gene3D" id="3.30.1380.10">
    <property type="match status" value="1"/>
</dbReference>
<keyword evidence="4" id="KW-1185">Reference proteome</keyword>
<proteinExistence type="predicted"/>
<organism evidence="3 4">
    <name type="scientific">Paenibacillus agri</name>
    <dbReference type="NCBI Taxonomy" id="2744309"/>
    <lineage>
        <taxon>Bacteria</taxon>
        <taxon>Bacillati</taxon>
        <taxon>Bacillota</taxon>
        <taxon>Bacilli</taxon>
        <taxon>Bacillales</taxon>
        <taxon>Paenibacillaceae</taxon>
        <taxon>Paenibacillus</taxon>
    </lineage>
</organism>
<dbReference type="EMBL" id="JABWCS010000207">
    <property type="protein sequence ID" value="NUU61276.1"/>
    <property type="molecule type" value="Genomic_DNA"/>
</dbReference>
<dbReference type="GO" id="GO:0008233">
    <property type="term" value="F:peptidase activity"/>
    <property type="evidence" value="ECO:0007669"/>
    <property type="project" value="InterPro"/>
</dbReference>
<feature type="domain" description="Peptidase M15C" evidence="2">
    <location>
        <begin position="69"/>
        <end position="140"/>
    </location>
</feature>
<dbReference type="Proteomes" id="UP000564806">
    <property type="component" value="Unassembled WGS sequence"/>
</dbReference>
<dbReference type="AlphaFoldDB" id="A0A850ELI8"/>
<dbReference type="InterPro" id="IPR039561">
    <property type="entry name" value="Peptidase_M15C"/>
</dbReference>
<dbReference type="InterPro" id="IPR052179">
    <property type="entry name" value="DD-CPase-like"/>
</dbReference>
<dbReference type="RefSeq" id="WP_175371816.1">
    <property type="nucleotide sequence ID" value="NZ_JABWCS010000207.1"/>
</dbReference>
<feature type="domain" description="Copper amine oxidase-like N-terminal" evidence="1">
    <location>
        <begin position="188"/>
        <end position="233"/>
    </location>
</feature>
<dbReference type="PANTHER" id="PTHR34385:SF1">
    <property type="entry name" value="PEPTIDOGLYCAN L-ALANYL-D-GLUTAMATE ENDOPEPTIDASE CWLK"/>
    <property type="match status" value="1"/>
</dbReference>
<dbReference type="InterPro" id="IPR009045">
    <property type="entry name" value="Zn_M74/Hedgehog-like"/>
</dbReference>
<dbReference type="Pfam" id="PF13539">
    <property type="entry name" value="Peptidase_M15_4"/>
    <property type="match status" value="1"/>
</dbReference>
<evidence type="ECO:0000313" key="3">
    <source>
        <dbReference type="EMBL" id="NUU61276.1"/>
    </source>
</evidence>
<evidence type="ECO:0000259" key="2">
    <source>
        <dbReference type="Pfam" id="PF13539"/>
    </source>
</evidence>
<comment type="caution">
    <text evidence="3">The sequence shown here is derived from an EMBL/GenBank/DDBJ whole genome shotgun (WGS) entry which is preliminary data.</text>
</comment>
<dbReference type="Pfam" id="PF07833">
    <property type="entry name" value="Cu_amine_oxidN1"/>
    <property type="match status" value="1"/>
</dbReference>
<dbReference type="PANTHER" id="PTHR34385">
    <property type="entry name" value="D-ALANYL-D-ALANINE CARBOXYPEPTIDASE"/>
    <property type="match status" value="1"/>
</dbReference>
<gene>
    <name evidence="3" type="ORF">HPT30_13055</name>
</gene>
<name>A0A850ELI8_9BACL</name>
<dbReference type="SUPFAM" id="SSF55166">
    <property type="entry name" value="Hedgehog/DD-peptidase"/>
    <property type="match status" value="1"/>
</dbReference>
<evidence type="ECO:0000259" key="1">
    <source>
        <dbReference type="Pfam" id="PF07833"/>
    </source>
</evidence>